<name>A0A8D9GNH5_BRACM</name>
<dbReference type="Proteomes" id="UP000694005">
    <property type="component" value="Chromosome A03"/>
</dbReference>
<feature type="transmembrane region" description="Helical" evidence="1">
    <location>
        <begin position="83"/>
        <end position="103"/>
    </location>
</feature>
<dbReference type="EMBL" id="LS974619">
    <property type="protein sequence ID" value="CAG7884013.1"/>
    <property type="molecule type" value="Genomic_DNA"/>
</dbReference>
<dbReference type="AlphaFoldDB" id="A0A8D9GNH5"/>
<evidence type="ECO:0000313" key="2">
    <source>
        <dbReference type="EMBL" id="CAG7884013.1"/>
    </source>
</evidence>
<keyword evidence="1" id="KW-0472">Membrane</keyword>
<evidence type="ECO:0000256" key="1">
    <source>
        <dbReference type="SAM" id="Phobius"/>
    </source>
</evidence>
<proteinExistence type="predicted"/>
<reference evidence="2 3" key="1">
    <citation type="submission" date="2021-07" db="EMBL/GenBank/DDBJ databases">
        <authorList>
            <consortium name="Genoscope - CEA"/>
            <person name="William W."/>
        </authorList>
    </citation>
    <scope>NUCLEOTIDE SEQUENCE [LARGE SCALE GENOMIC DNA]</scope>
</reference>
<evidence type="ECO:0000313" key="3">
    <source>
        <dbReference type="Proteomes" id="UP000694005"/>
    </source>
</evidence>
<keyword evidence="1" id="KW-0812">Transmembrane</keyword>
<accession>A0A8D9GNH5</accession>
<organism evidence="2 3">
    <name type="scientific">Brassica campestris</name>
    <name type="common">Field mustard</name>
    <dbReference type="NCBI Taxonomy" id="3711"/>
    <lineage>
        <taxon>Eukaryota</taxon>
        <taxon>Viridiplantae</taxon>
        <taxon>Streptophyta</taxon>
        <taxon>Embryophyta</taxon>
        <taxon>Tracheophyta</taxon>
        <taxon>Spermatophyta</taxon>
        <taxon>Magnoliopsida</taxon>
        <taxon>eudicotyledons</taxon>
        <taxon>Gunneridae</taxon>
        <taxon>Pentapetalae</taxon>
        <taxon>rosids</taxon>
        <taxon>malvids</taxon>
        <taxon>Brassicales</taxon>
        <taxon>Brassicaceae</taxon>
        <taxon>Brassiceae</taxon>
        <taxon>Brassica</taxon>
    </lineage>
</organism>
<gene>
    <name evidence="2" type="ORF">BRAPAZ1V2_A03P53560.2</name>
</gene>
<dbReference type="Gramene" id="A03p53560.2_BraZ1">
    <property type="protein sequence ID" value="A03p53560.2_BraZ1.CDS.1"/>
    <property type="gene ID" value="A03g53560.2_BraZ1"/>
</dbReference>
<protein>
    <submittedName>
        <fullName evidence="2">Uncharacterized protein</fullName>
    </submittedName>
</protein>
<keyword evidence="1" id="KW-1133">Transmembrane helix</keyword>
<sequence>MSEAHHTVSLMMFEVRVKNQLGAKRLKKKKSLWNLREFLDCKIINDFTALVRSCYYFEKSGQEKRFNICLECLCYVGLKINKLFNFWFIVIIFFTFEVTIFGFPTQYLSV</sequence>